<keyword evidence="2" id="KW-1185">Reference proteome</keyword>
<dbReference type="Pfam" id="PF13358">
    <property type="entry name" value="DDE_3"/>
    <property type="match status" value="1"/>
</dbReference>
<organism evidence="1 2">
    <name type="scientific">Pristionchus pacificus</name>
    <name type="common">Parasitic nematode worm</name>
    <dbReference type="NCBI Taxonomy" id="54126"/>
    <lineage>
        <taxon>Eukaryota</taxon>
        <taxon>Metazoa</taxon>
        <taxon>Ecdysozoa</taxon>
        <taxon>Nematoda</taxon>
        <taxon>Chromadorea</taxon>
        <taxon>Rhabditida</taxon>
        <taxon>Rhabditina</taxon>
        <taxon>Diplogasteromorpha</taxon>
        <taxon>Diplogasteroidea</taxon>
        <taxon>Neodiplogasteridae</taxon>
        <taxon>Pristionchus</taxon>
    </lineage>
</organism>
<gene>
    <name evidence="1" type="primary">WBGene00280992</name>
</gene>
<accession>A0A8R1YX54</accession>
<evidence type="ECO:0000313" key="1">
    <source>
        <dbReference type="EnsemblMetazoa" id="PPA42623.1"/>
    </source>
</evidence>
<dbReference type="PANTHER" id="PTHR23022">
    <property type="entry name" value="TRANSPOSABLE ELEMENT-RELATED"/>
    <property type="match status" value="1"/>
</dbReference>
<dbReference type="EnsemblMetazoa" id="PPA42623.1">
    <property type="protein sequence ID" value="PPA42623.1"/>
    <property type="gene ID" value="WBGene00280992"/>
</dbReference>
<dbReference type="InterPro" id="IPR038717">
    <property type="entry name" value="Tc1-like_DDE_dom"/>
</dbReference>
<dbReference type="Proteomes" id="UP000005239">
    <property type="component" value="Unassembled WGS sequence"/>
</dbReference>
<dbReference type="GO" id="GO:0003676">
    <property type="term" value="F:nucleic acid binding"/>
    <property type="evidence" value="ECO:0007669"/>
    <property type="project" value="InterPro"/>
</dbReference>
<protein>
    <submittedName>
        <fullName evidence="1">DDE_3 domain-containing protein</fullName>
    </submittedName>
</protein>
<name>A0A2A6BXD9_PRIPA</name>
<dbReference type="OrthoDB" id="106945at2759"/>
<dbReference type="PANTHER" id="PTHR23022:SF134">
    <property type="entry name" value="TRANSPOSABLE ELEMENT TC1 TRANSPOSASE"/>
    <property type="match status" value="1"/>
</dbReference>
<dbReference type="Gene3D" id="3.30.420.10">
    <property type="entry name" value="Ribonuclease H-like superfamily/Ribonuclease H"/>
    <property type="match status" value="1"/>
</dbReference>
<evidence type="ECO:0000313" key="2">
    <source>
        <dbReference type="Proteomes" id="UP000005239"/>
    </source>
</evidence>
<proteinExistence type="predicted"/>
<reference evidence="2" key="1">
    <citation type="journal article" date="2008" name="Nat. Genet.">
        <title>The Pristionchus pacificus genome provides a unique perspective on nematode lifestyle and parasitism.</title>
        <authorList>
            <person name="Dieterich C."/>
            <person name="Clifton S.W."/>
            <person name="Schuster L.N."/>
            <person name="Chinwalla A."/>
            <person name="Delehaunty K."/>
            <person name="Dinkelacker I."/>
            <person name="Fulton L."/>
            <person name="Fulton R."/>
            <person name="Godfrey J."/>
            <person name="Minx P."/>
            <person name="Mitreva M."/>
            <person name="Roeseler W."/>
            <person name="Tian H."/>
            <person name="Witte H."/>
            <person name="Yang S.P."/>
            <person name="Wilson R.K."/>
            <person name="Sommer R.J."/>
        </authorList>
    </citation>
    <scope>NUCLEOTIDE SEQUENCE [LARGE SCALE GENOMIC DNA]</scope>
    <source>
        <strain evidence="2">PS312</strain>
    </source>
</reference>
<accession>A0A2A6BXD9</accession>
<sequence length="913" mass="104862">MFSIESVVACSAQYDEMVQNFFKMLSSLQKFKKSLSKRFKRPNSHHQEQSNDETEFVSQSPPYISPSPLPESSFEHLSGFEGLPRELLWQILEYAPQVVLDLRVTSRLLRYQVDVFATREKTIQLASHIELSLDMIEIEVPNGKAKLFELRLKSRLPVTALLKIMRIERFEVRRNVTKYMFKFSQHDNSDLVDALKETLEGMVDMVEITDKSGAIDTTYHFEIMAEYRFEHLKMSVEYMSYAQTPIMMDRIRSQNVEKVTVNVTKETIYNAEDILLKLSTLVRSLCIVQRSMHATSYPFRSRHISWTDLVIKMLSAEAKLDKLCIRNLNAHPFLGAREFKILAKKLPYLDKPIWFSATCDYFREGVICTENDHVIEGAVLSKFVLKMPTAQMLSALFESSIPQGRMRSSSILVLTLICNMLSRPRKWKKSITNRFATSIPRDSPSLPYICRSSLPEHSFKKLTPFEALPRELLWSLCEYATEIVFDLRLSSPPIVGRAALGFSSIMGRDRAGSDLVRTNNDNNKTTSKLLLFLILSDEIEEGTNEGEVRGSVEGKMSDFFFLHEIWTIVSDEMGDAATAAVAIGGTGEESLEEWEEKEGRIGVGATARGGGEGERLRRGINPFLINVLIFFNLNTRGVLRNIKHAAGLKCYPEITVPEISAEQARKRFLFVHDLLEKKETFTQWIWSDESIIQIGASRRIITTTNKHDKRRFQGVRKFPRKVMCWAAITWDGPGPIAFLEKGETLDAPAYIGILEDFLIPFIDSWKGQSHRDQVVFQQDGASCHTAKVTKEKFKEWGLKVAPWAPASPDCNPIEYTWKDMKCWIRKNRKPKSEEEIRDAALYYWQHILTKERCRSHILHVKSNMVHIHRVHGGPIVDKWNNFLLELIDIYKIEKLSISVTQHYPKGLTANNFK</sequence>
<dbReference type="InterPro" id="IPR036397">
    <property type="entry name" value="RNaseH_sf"/>
</dbReference>
<reference evidence="1" key="2">
    <citation type="submission" date="2022-06" db="UniProtKB">
        <authorList>
            <consortium name="EnsemblMetazoa"/>
        </authorList>
    </citation>
    <scope>IDENTIFICATION</scope>
    <source>
        <strain evidence="1">PS312</strain>
    </source>
</reference>
<dbReference type="AlphaFoldDB" id="A0A2A6BXD9"/>
<dbReference type="InterPro" id="IPR052338">
    <property type="entry name" value="Transposase_5"/>
</dbReference>